<comment type="catalytic activity">
    <reaction evidence="7">
        <text>[ThiS sulfur-carrier protein]-C-terminal-Gly-aminoethanethioate + 2-iminoacetate + 1-deoxy-D-xylulose 5-phosphate = [ThiS sulfur-carrier protein]-C-terminal Gly-Gly + 2-[(2R,5Z)-2-carboxy-4-methylthiazol-5(2H)-ylidene]ethyl phosphate + 2 H2O + H(+)</text>
        <dbReference type="Rhea" id="RHEA:26297"/>
        <dbReference type="Rhea" id="RHEA-COMP:12909"/>
        <dbReference type="Rhea" id="RHEA-COMP:19908"/>
        <dbReference type="ChEBI" id="CHEBI:15377"/>
        <dbReference type="ChEBI" id="CHEBI:15378"/>
        <dbReference type="ChEBI" id="CHEBI:57792"/>
        <dbReference type="ChEBI" id="CHEBI:62899"/>
        <dbReference type="ChEBI" id="CHEBI:77846"/>
        <dbReference type="ChEBI" id="CHEBI:90778"/>
        <dbReference type="ChEBI" id="CHEBI:232372"/>
        <dbReference type="EC" id="2.8.1.10"/>
    </reaction>
</comment>
<comment type="function">
    <text evidence="1">Catalyzes the rearrangement of 1-deoxy-D-xylulose 5-phosphate (DXP) to produce the thiazole phosphate moiety of thiamine. Sulfur is provided by the thiocarboxylate moiety of the carrier protein ThiS. In vitro, sulfur can be provided by H(2)S.</text>
</comment>
<feature type="domain" description="Thiazole synthase ThiG" evidence="8">
    <location>
        <begin position="4"/>
        <end position="248"/>
    </location>
</feature>
<gene>
    <name evidence="9" type="ORF">APHMUC_1326</name>
</gene>
<dbReference type="PANTHER" id="PTHR34266:SF2">
    <property type="entry name" value="THIAZOLE SYNTHASE"/>
    <property type="match status" value="1"/>
</dbReference>
<dbReference type="EC" id="2.8.1.10" evidence="3"/>
<dbReference type="PANTHER" id="PTHR34266">
    <property type="entry name" value="THIAZOLE SYNTHASE"/>
    <property type="match status" value="1"/>
</dbReference>
<dbReference type="InterPro" id="IPR008867">
    <property type="entry name" value="ThiG"/>
</dbReference>
<dbReference type="Gene3D" id="3.20.20.70">
    <property type="entry name" value="Aldolase class I"/>
    <property type="match status" value="1"/>
</dbReference>
<evidence type="ECO:0000256" key="4">
    <source>
        <dbReference type="ARBA" id="ARBA00022679"/>
    </source>
</evidence>
<reference evidence="9 10" key="1">
    <citation type="submission" date="2015-02" db="EMBL/GenBank/DDBJ databases">
        <title>Genome Sequencing of Rickettsiales.</title>
        <authorList>
            <person name="Daugherty S.C."/>
            <person name="Su Q."/>
            <person name="Abolude K."/>
            <person name="Beier-Sexton M."/>
            <person name="Carlyon J.A."/>
            <person name="Carter R."/>
            <person name="Day N.P."/>
            <person name="Dumler S.J."/>
            <person name="Dyachenko V."/>
            <person name="Godinez A."/>
            <person name="Kurtti T.J."/>
            <person name="Lichay M."/>
            <person name="Mullins K.E."/>
            <person name="Ott S."/>
            <person name="Pappas-Brown V."/>
            <person name="Paris D.H."/>
            <person name="Patel P."/>
            <person name="Richards A.L."/>
            <person name="Sadzewicz L."/>
            <person name="Sears K."/>
            <person name="Seidman D."/>
            <person name="Sengamalay N."/>
            <person name="Stenos J."/>
            <person name="Tallon L.J."/>
            <person name="Vincent G."/>
            <person name="Fraser C.M."/>
            <person name="Munderloh U."/>
            <person name="Dunning-Hotopp J.C."/>
        </authorList>
    </citation>
    <scope>NUCLEOTIDE SEQUENCE [LARGE SCALE GENOMIC DNA]</scope>
    <source>
        <strain evidence="9 10">ApMUC09</strain>
    </source>
</reference>
<accession>A0A0F3N923</accession>
<evidence type="ECO:0000256" key="2">
    <source>
        <dbReference type="ARBA" id="ARBA00004948"/>
    </source>
</evidence>
<evidence type="ECO:0000259" key="8">
    <source>
        <dbReference type="Pfam" id="PF05690"/>
    </source>
</evidence>
<dbReference type="InterPro" id="IPR013785">
    <property type="entry name" value="Aldolase_TIM"/>
</dbReference>
<evidence type="ECO:0000313" key="10">
    <source>
        <dbReference type="Proteomes" id="UP000033441"/>
    </source>
</evidence>
<dbReference type="GO" id="GO:1990107">
    <property type="term" value="F:thiazole synthase activity"/>
    <property type="evidence" value="ECO:0007669"/>
    <property type="project" value="UniProtKB-EC"/>
</dbReference>
<evidence type="ECO:0000256" key="1">
    <source>
        <dbReference type="ARBA" id="ARBA00002834"/>
    </source>
</evidence>
<dbReference type="InterPro" id="IPR033983">
    <property type="entry name" value="Thiazole_synthase_ThiG"/>
</dbReference>
<comment type="caution">
    <text evidence="9">The sequence shown here is derived from an EMBL/GenBank/DDBJ whole genome shotgun (WGS) entry which is preliminary data.</text>
</comment>
<dbReference type="PATRIC" id="fig|1359152.3.peg.1387"/>
<comment type="pathway">
    <text evidence="2">Cofactor biosynthesis; thiamine diphosphate biosynthesis.</text>
</comment>
<dbReference type="Proteomes" id="UP000033441">
    <property type="component" value="Unassembled WGS sequence"/>
</dbReference>
<dbReference type="EMBL" id="LANV01000001">
    <property type="protein sequence ID" value="KJV64231.1"/>
    <property type="molecule type" value="Genomic_DNA"/>
</dbReference>
<organism evidence="9 10">
    <name type="scientific">Anaplasma phagocytophilum str. ApMUC09</name>
    <dbReference type="NCBI Taxonomy" id="1359152"/>
    <lineage>
        <taxon>Bacteria</taxon>
        <taxon>Pseudomonadati</taxon>
        <taxon>Pseudomonadota</taxon>
        <taxon>Alphaproteobacteria</taxon>
        <taxon>Rickettsiales</taxon>
        <taxon>Anaplasmataceae</taxon>
        <taxon>Anaplasma</taxon>
        <taxon>phagocytophilum group</taxon>
    </lineage>
</organism>
<keyword evidence="6" id="KW-0704">Schiff base</keyword>
<name>A0A0F3N923_ANAPH</name>
<evidence type="ECO:0000256" key="3">
    <source>
        <dbReference type="ARBA" id="ARBA00011960"/>
    </source>
</evidence>
<dbReference type="AlphaFoldDB" id="A0A0F3N923"/>
<evidence type="ECO:0000256" key="5">
    <source>
        <dbReference type="ARBA" id="ARBA00022977"/>
    </source>
</evidence>
<dbReference type="Pfam" id="PF05690">
    <property type="entry name" value="ThiG"/>
    <property type="match status" value="1"/>
</dbReference>
<protein>
    <recommendedName>
        <fullName evidence="3">thiazole synthase</fullName>
        <ecNumber evidence="3">2.8.1.10</ecNumber>
    </recommendedName>
</protein>
<dbReference type="UniPathway" id="UPA00060"/>
<dbReference type="GO" id="GO:0009229">
    <property type="term" value="P:thiamine diphosphate biosynthetic process"/>
    <property type="evidence" value="ECO:0007669"/>
    <property type="project" value="UniProtKB-UniPathway"/>
</dbReference>
<keyword evidence="4" id="KW-0808">Transferase</keyword>
<proteinExistence type="predicted"/>
<evidence type="ECO:0000313" key="9">
    <source>
        <dbReference type="EMBL" id="KJV64231.1"/>
    </source>
</evidence>
<dbReference type="CDD" id="cd04728">
    <property type="entry name" value="ThiG"/>
    <property type="match status" value="1"/>
</dbReference>
<dbReference type="SUPFAM" id="SSF110399">
    <property type="entry name" value="ThiG-like"/>
    <property type="match status" value="1"/>
</dbReference>
<evidence type="ECO:0000256" key="6">
    <source>
        <dbReference type="ARBA" id="ARBA00023270"/>
    </source>
</evidence>
<keyword evidence="5" id="KW-0784">Thiamine biosynthesis</keyword>
<evidence type="ECO:0000256" key="7">
    <source>
        <dbReference type="ARBA" id="ARBA00049897"/>
    </source>
</evidence>
<sequence>MWDVYGVQLRSRLLMGSAQFASPEILQKSLHNSGAEVVTVSLSRQMPEIGGGQDYWDIIKQSKCRVLPNTAGCYTVKDAVLMAQMAREIFNTTWIKLEIIGDDYTLHPDVVALCEAAKELITQGFDVFPYCTDDLTVCRRLIDCGCRVIMPGISPIGSGLGVLNMHGLRLLRNRYKDVVLIVDAGVGRPSDASVVMEQGIDGVLLNSAVARAIDPSKMASAFRYAIECGRLGYEAGIINKRDLAVASTNLVDTPFWHRNKS</sequence>